<dbReference type="PANTHER" id="PTHR36836">
    <property type="entry name" value="COLANIC ACID BIOSYNTHESIS PROTEIN WCAK"/>
    <property type="match status" value="1"/>
</dbReference>
<comment type="caution">
    <text evidence="2">The sequence shown here is derived from an EMBL/GenBank/DDBJ whole genome shotgun (WGS) entry which is preliminary data.</text>
</comment>
<evidence type="ECO:0000313" key="3">
    <source>
        <dbReference type="Proteomes" id="UP000247476"/>
    </source>
</evidence>
<dbReference type="EMBL" id="QJVJ01000014">
    <property type="protein sequence ID" value="PYI51160.1"/>
    <property type="molecule type" value="Genomic_DNA"/>
</dbReference>
<dbReference type="OrthoDB" id="3199616at2"/>
<reference evidence="2 3" key="1">
    <citation type="submission" date="2018-05" db="EMBL/GenBank/DDBJ databases">
        <title>Paenibacillus flagellatus sp. nov., isolated from selenium mineral soil.</title>
        <authorList>
            <person name="Dai X."/>
        </authorList>
    </citation>
    <scope>NUCLEOTIDE SEQUENCE [LARGE SCALE GENOMIC DNA]</scope>
    <source>
        <strain evidence="2 3">DXL2</strain>
    </source>
</reference>
<dbReference type="AlphaFoldDB" id="A0A2V5KBB0"/>
<sequence length="368" mass="40466">MGTQVRRIAISGYYGFNNSGDEAVLQSILLALRSEGVRQGVAIEPIVLSVSPENTSRMYGVRAVHRMRFSDVSNALRECDGLISGGGSLLQDATGVKTIPYYLAVLKLAQFYRKPTFIYAQGIGPVHRPIFYPFIRTIFKGCPYISVRDEESAALLAKMGVARDRVEVVPDPVMGLTLKESAAKRERSPVPVIGVSVRFWNRDRSELDRLAAALRAIVEGGAATIRFLPFHLPDDTEASKYVVERIGSLPEGSAVETVADAVHPQDMLAEVGACDLLIGMRLHSLIYAASQHVPLIGISYDPKIDQFLNRLGMTAAASTEAFDSNRVAEEARRLLNDPTGWIDSKREMIARLQQEARQPAQQIVSIVR</sequence>
<dbReference type="Proteomes" id="UP000247476">
    <property type="component" value="Unassembled WGS sequence"/>
</dbReference>
<evidence type="ECO:0000313" key="2">
    <source>
        <dbReference type="EMBL" id="PYI51160.1"/>
    </source>
</evidence>
<keyword evidence="2" id="KW-0808">Transferase</keyword>
<organism evidence="2 3">
    <name type="scientific">Paenibacillus flagellatus</name>
    <dbReference type="NCBI Taxonomy" id="2211139"/>
    <lineage>
        <taxon>Bacteria</taxon>
        <taxon>Bacillati</taxon>
        <taxon>Bacillota</taxon>
        <taxon>Bacilli</taxon>
        <taxon>Bacillales</taxon>
        <taxon>Paenibacillaceae</taxon>
        <taxon>Paenibacillus</taxon>
    </lineage>
</organism>
<proteinExistence type="predicted"/>
<protein>
    <submittedName>
        <fullName evidence="2">Polysaccharide pyruvyl transferase CsaB</fullName>
    </submittedName>
</protein>
<dbReference type="Pfam" id="PF04230">
    <property type="entry name" value="PS_pyruv_trans"/>
    <property type="match status" value="1"/>
</dbReference>
<dbReference type="RefSeq" id="WP_110843004.1">
    <property type="nucleotide sequence ID" value="NZ_QJVJ01000014.1"/>
</dbReference>
<dbReference type="NCBIfam" id="TIGR03609">
    <property type="entry name" value="S_layer_CsaB"/>
    <property type="match status" value="1"/>
</dbReference>
<dbReference type="PANTHER" id="PTHR36836:SF1">
    <property type="entry name" value="COLANIC ACID BIOSYNTHESIS PROTEIN WCAK"/>
    <property type="match status" value="1"/>
</dbReference>
<gene>
    <name evidence="2" type="primary">csaB</name>
    <name evidence="2" type="ORF">DLM86_26080</name>
</gene>
<dbReference type="SUPFAM" id="SSF53756">
    <property type="entry name" value="UDP-Glycosyltransferase/glycogen phosphorylase"/>
    <property type="match status" value="1"/>
</dbReference>
<evidence type="ECO:0000259" key="1">
    <source>
        <dbReference type="Pfam" id="PF04230"/>
    </source>
</evidence>
<keyword evidence="3" id="KW-1185">Reference proteome</keyword>
<name>A0A2V5KBB0_9BACL</name>
<dbReference type="InterPro" id="IPR019896">
    <property type="entry name" value="Polysacch_pyruvyl_Trfase_CsaB"/>
</dbReference>
<dbReference type="InterPro" id="IPR007345">
    <property type="entry name" value="Polysacch_pyruvyl_Trfase"/>
</dbReference>
<dbReference type="GO" id="GO:0016740">
    <property type="term" value="F:transferase activity"/>
    <property type="evidence" value="ECO:0007669"/>
    <property type="project" value="UniProtKB-KW"/>
</dbReference>
<feature type="domain" description="Polysaccharide pyruvyl transferase" evidence="1">
    <location>
        <begin position="18"/>
        <end position="302"/>
    </location>
</feature>
<accession>A0A2V5KBB0</accession>